<keyword evidence="3" id="KW-1185">Reference proteome</keyword>
<protein>
    <submittedName>
        <fullName evidence="2">Uncharacterized protein</fullName>
    </submittedName>
</protein>
<evidence type="ECO:0000313" key="2">
    <source>
        <dbReference type="EMBL" id="GMH08246.1"/>
    </source>
</evidence>
<organism evidence="2 3">
    <name type="scientific">Nepenthes gracilis</name>
    <name type="common">Slender pitcher plant</name>
    <dbReference type="NCBI Taxonomy" id="150966"/>
    <lineage>
        <taxon>Eukaryota</taxon>
        <taxon>Viridiplantae</taxon>
        <taxon>Streptophyta</taxon>
        <taxon>Embryophyta</taxon>
        <taxon>Tracheophyta</taxon>
        <taxon>Spermatophyta</taxon>
        <taxon>Magnoliopsida</taxon>
        <taxon>eudicotyledons</taxon>
        <taxon>Gunneridae</taxon>
        <taxon>Pentapetalae</taxon>
        <taxon>Caryophyllales</taxon>
        <taxon>Nepenthaceae</taxon>
        <taxon>Nepenthes</taxon>
    </lineage>
</organism>
<reference evidence="2" key="1">
    <citation type="submission" date="2023-05" db="EMBL/GenBank/DDBJ databases">
        <title>Nepenthes gracilis genome sequencing.</title>
        <authorList>
            <person name="Fukushima K."/>
        </authorList>
    </citation>
    <scope>NUCLEOTIDE SEQUENCE</scope>
    <source>
        <strain evidence="2">SING2019-196</strain>
    </source>
</reference>
<evidence type="ECO:0000313" key="3">
    <source>
        <dbReference type="Proteomes" id="UP001279734"/>
    </source>
</evidence>
<gene>
    <name evidence="2" type="ORF">Nepgr_010086</name>
</gene>
<evidence type="ECO:0000256" key="1">
    <source>
        <dbReference type="SAM" id="MobiDB-lite"/>
    </source>
</evidence>
<dbReference type="EMBL" id="BSYO01000008">
    <property type="protein sequence ID" value="GMH08246.1"/>
    <property type="molecule type" value="Genomic_DNA"/>
</dbReference>
<comment type="caution">
    <text evidence="2">The sequence shown here is derived from an EMBL/GenBank/DDBJ whole genome shotgun (WGS) entry which is preliminary data.</text>
</comment>
<feature type="region of interest" description="Disordered" evidence="1">
    <location>
        <begin position="79"/>
        <end position="100"/>
    </location>
</feature>
<dbReference type="AlphaFoldDB" id="A0AAD3SCB8"/>
<sequence length="100" mass="10809">MANEVFPKACGCIGGQASANKFSNGSLVMPLAKHNSIIIEPYTSRSNVNWKLWKYKNGGVDISLKDGLFSEVIHGRVTSHASSENDEASLNARCHSNGFP</sequence>
<name>A0AAD3SCB8_NEPGR</name>
<accession>A0AAD3SCB8</accession>
<proteinExistence type="predicted"/>
<dbReference type="Proteomes" id="UP001279734">
    <property type="component" value="Unassembled WGS sequence"/>
</dbReference>